<keyword evidence="9" id="KW-1133">Transmembrane helix</keyword>
<dbReference type="InterPro" id="IPR050121">
    <property type="entry name" value="Cytochrome_P450_monoxygenase"/>
</dbReference>
<organism evidence="10 11">
    <name type="scientific">Lachnellula willkommii</name>
    <dbReference type="NCBI Taxonomy" id="215461"/>
    <lineage>
        <taxon>Eukaryota</taxon>
        <taxon>Fungi</taxon>
        <taxon>Dikarya</taxon>
        <taxon>Ascomycota</taxon>
        <taxon>Pezizomycotina</taxon>
        <taxon>Leotiomycetes</taxon>
        <taxon>Helotiales</taxon>
        <taxon>Lachnaceae</taxon>
        <taxon>Lachnellula</taxon>
    </lineage>
</organism>
<sequence length="513" mass="57962">MFFFDIVPPTTLPGVIVALVVVWCIQTAIYRLYFSPVAQFPGPKLAALTLWYEFYYDVWLGGQYVFKMHEFHEQYRKSEIVPSLTRAQGPIIRINPYELHVETPQFYEELYAGSSKRRDKYKWHNKWAANDCSAWGSIDHDIHRMRRGVINPFFSKASVRRLQPVIQERVDKLLSRIKDFKVSGKPLTISLAYVSLSSGTHTAMPLTPFRYHIPHIVANAIYWPFALLTSLPHWLAVAIAPNISLYTDFVLDCGKAIKAIKNGSCDPSATTSHPTLFHELLEGDVPASEKNIDRLVQEAQVVVSAGTETTSWCLSVITFNLLSNPAILERLRKELGEAIPDPDKAVPVEKIEQLPYLTACIQEGLRLSYGLSTRLPRVSPGDVMVFNDGKKDWYIPPGTPTSMTSSLIHHNESIFPNSHEYIPQRWIDNPRLDKYLVSFSKGTRQCVGINLAYAELYTTLASIFRRYGGPGSAGLEEGRFELFETTGEDVDIVADMFLPFVKKGSKGIRVLAK</sequence>
<keyword evidence="4 8" id="KW-0560">Oxidoreductase</keyword>
<dbReference type="Gene3D" id="1.10.630.10">
    <property type="entry name" value="Cytochrome P450"/>
    <property type="match status" value="1"/>
</dbReference>
<evidence type="ECO:0000313" key="11">
    <source>
        <dbReference type="Proteomes" id="UP000315522"/>
    </source>
</evidence>
<dbReference type="GO" id="GO:0020037">
    <property type="term" value="F:heme binding"/>
    <property type="evidence" value="ECO:0007669"/>
    <property type="project" value="InterPro"/>
</dbReference>
<dbReference type="GO" id="GO:0016705">
    <property type="term" value="F:oxidoreductase activity, acting on paired donors, with incorporation or reduction of molecular oxygen"/>
    <property type="evidence" value="ECO:0007669"/>
    <property type="project" value="InterPro"/>
</dbReference>
<feature type="transmembrane region" description="Helical" evidence="9">
    <location>
        <begin position="12"/>
        <end position="33"/>
    </location>
</feature>
<dbReference type="EMBL" id="QGML01000309">
    <property type="protein sequence ID" value="TVY92481.1"/>
    <property type="molecule type" value="Genomic_DNA"/>
</dbReference>
<keyword evidence="11" id="KW-1185">Reference proteome</keyword>
<keyword evidence="9" id="KW-0472">Membrane</keyword>
<dbReference type="AlphaFoldDB" id="A0A559MHP7"/>
<evidence type="ECO:0000256" key="7">
    <source>
        <dbReference type="PIRSR" id="PIRSR602401-1"/>
    </source>
</evidence>
<reference evidence="10 11" key="1">
    <citation type="submission" date="2018-05" db="EMBL/GenBank/DDBJ databases">
        <title>Genome sequencing and assembly of the regulated plant pathogen Lachnellula willkommii and related sister species for the development of diagnostic species identification markers.</title>
        <authorList>
            <person name="Giroux E."/>
            <person name="Bilodeau G."/>
        </authorList>
    </citation>
    <scope>NUCLEOTIDE SEQUENCE [LARGE SCALE GENOMIC DNA]</scope>
    <source>
        <strain evidence="10 11">CBS 172.35</strain>
    </source>
</reference>
<keyword evidence="7 8" id="KW-0349">Heme</keyword>
<dbReference type="PRINTS" id="PR00385">
    <property type="entry name" value="P450"/>
</dbReference>
<accession>A0A559MHP7</accession>
<dbReference type="Proteomes" id="UP000315522">
    <property type="component" value="Unassembled WGS sequence"/>
</dbReference>
<keyword evidence="3 7" id="KW-0479">Metal-binding</keyword>
<dbReference type="PROSITE" id="PS00086">
    <property type="entry name" value="CYTOCHROME_P450"/>
    <property type="match status" value="1"/>
</dbReference>
<evidence type="ECO:0000256" key="2">
    <source>
        <dbReference type="ARBA" id="ARBA00010617"/>
    </source>
</evidence>
<evidence type="ECO:0000256" key="8">
    <source>
        <dbReference type="RuleBase" id="RU000461"/>
    </source>
</evidence>
<evidence type="ECO:0000256" key="6">
    <source>
        <dbReference type="ARBA" id="ARBA00023033"/>
    </source>
</evidence>
<dbReference type="PRINTS" id="PR00463">
    <property type="entry name" value="EP450I"/>
</dbReference>
<dbReference type="PANTHER" id="PTHR24305">
    <property type="entry name" value="CYTOCHROME P450"/>
    <property type="match status" value="1"/>
</dbReference>
<keyword evidence="5 7" id="KW-0408">Iron</keyword>
<comment type="caution">
    <text evidence="10">The sequence shown here is derived from an EMBL/GenBank/DDBJ whole genome shotgun (WGS) entry which is preliminary data.</text>
</comment>
<proteinExistence type="inferred from homology"/>
<evidence type="ECO:0000256" key="1">
    <source>
        <dbReference type="ARBA" id="ARBA00001971"/>
    </source>
</evidence>
<dbReference type="InterPro" id="IPR036396">
    <property type="entry name" value="Cyt_P450_sf"/>
</dbReference>
<evidence type="ECO:0000256" key="3">
    <source>
        <dbReference type="ARBA" id="ARBA00022723"/>
    </source>
</evidence>
<keyword evidence="9" id="KW-0812">Transmembrane</keyword>
<dbReference type="InterPro" id="IPR001128">
    <property type="entry name" value="Cyt_P450"/>
</dbReference>
<name>A0A559MHP7_9HELO</name>
<keyword evidence="6 8" id="KW-0503">Monooxygenase</keyword>
<comment type="similarity">
    <text evidence="2 8">Belongs to the cytochrome P450 family.</text>
</comment>
<dbReference type="Pfam" id="PF00067">
    <property type="entry name" value="p450"/>
    <property type="match status" value="1"/>
</dbReference>
<dbReference type="InterPro" id="IPR002401">
    <property type="entry name" value="Cyt_P450_E_grp-I"/>
</dbReference>
<gene>
    <name evidence="10" type="ORF">LAWI1_G002168</name>
</gene>
<dbReference type="SUPFAM" id="SSF48264">
    <property type="entry name" value="Cytochrome P450"/>
    <property type="match status" value="1"/>
</dbReference>
<evidence type="ECO:0000256" key="9">
    <source>
        <dbReference type="SAM" id="Phobius"/>
    </source>
</evidence>
<feature type="binding site" description="axial binding residue" evidence="7">
    <location>
        <position position="446"/>
    </location>
    <ligand>
        <name>heme</name>
        <dbReference type="ChEBI" id="CHEBI:30413"/>
    </ligand>
    <ligandPart>
        <name>Fe</name>
        <dbReference type="ChEBI" id="CHEBI:18248"/>
    </ligandPart>
</feature>
<dbReference type="InterPro" id="IPR017972">
    <property type="entry name" value="Cyt_P450_CS"/>
</dbReference>
<evidence type="ECO:0000256" key="5">
    <source>
        <dbReference type="ARBA" id="ARBA00023004"/>
    </source>
</evidence>
<comment type="cofactor">
    <cofactor evidence="1 7">
        <name>heme</name>
        <dbReference type="ChEBI" id="CHEBI:30413"/>
    </cofactor>
</comment>
<dbReference type="GO" id="GO:0004497">
    <property type="term" value="F:monooxygenase activity"/>
    <property type="evidence" value="ECO:0007669"/>
    <property type="project" value="UniProtKB-KW"/>
</dbReference>
<dbReference type="PANTHER" id="PTHR24305:SF157">
    <property type="entry name" value="N-ACETYLTRYPTOPHAN 6-HYDROXYLASE IVOC-RELATED"/>
    <property type="match status" value="1"/>
</dbReference>
<dbReference type="CDD" id="cd11062">
    <property type="entry name" value="CYP58-like"/>
    <property type="match status" value="1"/>
</dbReference>
<evidence type="ECO:0000256" key="4">
    <source>
        <dbReference type="ARBA" id="ARBA00023002"/>
    </source>
</evidence>
<evidence type="ECO:0000313" key="10">
    <source>
        <dbReference type="EMBL" id="TVY92481.1"/>
    </source>
</evidence>
<dbReference type="GO" id="GO:0005506">
    <property type="term" value="F:iron ion binding"/>
    <property type="evidence" value="ECO:0007669"/>
    <property type="project" value="InterPro"/>
</dbReference>
<protein>
    <submittedName>
        <fullName evidence="10">Cyrochrome P450 monooxygenase</fullName>
    </submittedName>
</protein>